<evidence type="ECO:0000256" key="1">
    <source>
        <dbReference type="SAM" id="MobiDB-lite"/>
    </source>
</evidence>
<comment type="caution">
    <text evidence="2">The sequence shown here is derived from an EMBL/GenBank/DDBJ whole genome shotgun (WGS) entry which is preliminary data.</text>
</comment>
<dbReference type="RefSeq" id="WP_194416703.1">
    <property type="nucleotide sequence ID" value="NZ_JACXXJ020000005.1"/>
</dbReference>
<organism evidence="2 3">
    <name type="scientific">Agrobacterium vitis</name>
    <name type="common">Rhizobium vitis</name>
    <dbReference type="NCBI Taxonomy" id="373"/>
    <lineage>
        <taxon>Bacteria</taxon>
        <taxon>Pseudomonadati</taxon>
        <taxon>Pseudomonadota</taxon>
        <taxon>Alphaproteobacteria</taxon>
        <taxon>Hyphomicrobiales</taxon>
        <taxon>Rhizobiaceae</taxon>
        <taxon>Rhizobium/Agrobacterium group</taxon>
        <taxon>Agrobacterium</taxon>
    </lineage>
</organism>
<protein>
    <submittedName>
        <fullName evidence="2">Uncharacterized protein</fullName>
    </submittedName>
</protein>
<dbReference type="AlphaFoldDB" id="A0AAE2RDF7"/>
<dbReference type="Proteomes" id="UP000655037">
    <property type="component" value="Unassembled WGS sequence"/>
</dbReference>
<name>A0AAE2RDF7_AGRVI</name>
<proteinExistence type="predicted"/>
<reference evidence="2" key="1">
    <citation type="submission" date="2020-11" db="EMBL/GenBank/DDBJ databases">
        <title>Agrobacterium vitis strain K377 genome.</title>
        <authorList>
            <person name="Xi H."/>
        </authorList>
    </citation>
    <scope>NUCLEOTIDE SEQUENCE</scope>
    <source>
        <strain evidence="2">K377</strain>
    </source>
</reference>
<evidence type="ECO:0000313" key="3">
    <source>
        <dbReference type="Proteomes" id="UP000655037"/>
    </source>
</evidence>
<gene>
    <name evidence="2" type="ORF">IEI95_015775</name>
</gene>
<accession>A0AAE2RDF7</accession>
<evidence type="ECO:0000313" key="2">
    <source>
        <dbReference type="EMBL" id="MBF2715677.1"/>
    </source>
</evidence>
<feature type="region of interest" description="Disordered" evidence="1">
    <location>
        <begin position="76"/>
        <end position="96"/>
    </location>
</feature>
<dbReference type="EMBL" id="JACXXJ020000005">
    <property type="protein sequence ID" value="MBF2715677.1"/>
    <property type="molecule type" value="Genomic_DNA"/>
</dbReference>
<sequence>MTTARTYKLQSTTRRPCCGADRIMLDIDTAKAWAVVTYKCHASFTITNGEITVAGVCHAGTNLAAYLMNAETMGPRPKTIRSGPEPACGNNVDEPQ</sequence>